<accession>A0AAD4KBA1</accession>
<evidence type="ECO:0000259" key="2">
    <source>
        <dbReference type="PROSITE" id="PS51029"/>
    </source>
</evidence>
<feature type="region of interest" description="Disordered" evidence="1">
    <location>
        <begin position="114"/>
        <end position="147"/>
    </location>
</feature>
<dbReference type="PANTHER" id="PTHR21505:SF8">
    <property type="entry name" value="DPT-YFP REPRESSOR BY OVEREXPRESSION, ISOFORM D-RELATED"/>
    <property type="match status" value="1"/>
</dbReference>
<protein>
    <recommendedName>
        <fullName evidence="2">MADF domain-containing protein</fullName>
    </recommendedName>
</protein>
<comment type="caution">
    <text evidence="3">The sequence shown here is derived from an EMBL/GenBank/DDBJ whole genome shotgun (WGS) entry which is preliminary data.</text>
</comment>
<gene>
    <name evidence="3" type="ORF">KR093_010040</name>
</gene>
<dbReference type="AlphaFoldDB" id="A0AAD4KBA1"/>
<reference evidence="3" key="1">
    <citation type="journal article" date="2021" name="Mol. Ecol. Resour.">
        <title>Phylogenomic analyses of the genus Drosophila reveals genomic signals of climate adaptation.</title>
        <authorList>
            <person name="Li F."/>
            <person name="Rane R.V."/>
            <person name="Luria V."/>
            <person name="Xiong Z."/>
            <person name="Chen J."/>
            <person name="Li Z."/>
            <person name="Catullo R.A."/>
            <person name="Griffin P.C."/>
            <person name="Schiffer M."/>
            <person name="Pearce S."/>
            <person name="Lee S.F."/>
            <person name="McElroy K."/>
            <person name="Stocker A."/>
            <person name="Shirriffs J."/>
            <person name="Cockerell F."/>
            <person name="Coppin C."/>
            <person name="Sgro C.M."/>
            <person name="Karger A."/>
            <person name="Cain J.W."/>
            <person name="Weber J.A."/>
            <person name="Santpere G."/>
            <person name="Kirschner M.W."/>
            <person name="Hoffmann A.A."/>
            <person name="Oakeshott J.G."/>
            <person name="Zhang G."/>
        </authorList>
    </citation>
    <scope>NUCLEOTIDE SEQUENCE</scope>
    <source>
        <strain evidence="3">BGI-SZ-2011g</strain>
    </source>
</reference>
<evidence type="ECO:0000313" key="3">
    <source>
        <dbReference type="EMBL" id="KAH8385015.1"/>
    </source>
</evidence>
<organism evidence="3 4">
    <name type="scientific">Drosophila rubida</name>
    <dbReference type="NCBI Taxonomy" id="30044"/>
    <lineage>
        <taxon>Eukaryota</taxon>
        <taxon>Metazoa</taxon>
        <taxon>Ecdysozoa</taxon>
        <taxon>Arthropoda</taxon>
        <taxon>Hexapoda</taxon>
        <taxon>Insecta</taxon>
        <taxon>Pterygota</taxon>
        <taxon>Neoptera</taxon>
        <taxon>Endopterygota</taxon>
        <taxon>Diptera</taxon>
        <taxon>Brachycera</taxon>
        <taxon>Muscomorpha</taxon>
        <taxon>Ephydroidea</taxon>
        <taxon>Drosophilidae</taxon>
        <taxon>Drosophila</taxon>
    </lineage>
</organism>
<dbReference type="PANTHER" id="PTHR21505">
    <property type="entry name" value="MADF DOMAIN-CONTAINING PROTEIN-RELATED"/>
    <property type="match status" value="1"/>
</dbReference>
<dbReference type="SMART" id="SM00595">
    <property type="entry name" value="MADF"/>
    <property type="match status" value="1"/>
</dbReference>
<dbReference type="Pfam" id="PF10545">
    <property type="entry name" value="MADF_DNA_bdg"/>
    <property type="match status" value="1"/>
</dbReference>
<proteinExistence type="predicted"/>
<dbReference type="PROSITE" id="PS51029">
    <property type="entry name" value="MADF"/>
    <property type="match status" value="1"/>
</dbReference>
<sequence>MSHHVRNTQFWQQFFRLYRSMPELWLANSKNYRNRKLKAQSYERLLQHLRHADPNSNIHMLKRKINNLRTSYRRELRKVLESKALGQRQGDDYVPSLWYFNELDFLYDEETGEAQTLLEPEHEHELESEPQSDQQQQHGYEEAEGEEFVEDEDIFAESFQNEEDMLVIEGDADVEGDADADVVQHEPIAEVMEQSVVGDGGGGGGGGGVLKVKNSKLYAHSSNGSSNSNNNSNKHLQPQRISSAATAQPTSRRRVRNFSYDDVDVYADPGEYEELALPEHNKRRRQVMDQHQMIMAYRNAEHADSECDLIGQRMAAHFRNMRPDQRLFAERIISEVLVYGRMNRLSLDARFLPNSGGVGNGGGGSSGGGLGAGEDLHTTY</sequence>
<feature type="compositionally biased region" description="Gly residues" evidence="1">
    <location>
        <begin position="359"/>
        <end position="372"/>
    </location>
</feature>
<name>A0AAD4KBA1_9MUSC</name>
<feature type="domain" description="MADF" evidence="2">
    <location>
        <begin position="13"/>
        <end position="111"/>
    </location>
</feature>
<feature type="compositionally biased region" description="Low complexity" evidence="1">
    <location>
        <begin position="221"/>
        <end position="233"/>
    </location>
</feature>
<evidence type="ECO:0000256" key="1">
    <source>
        <dbReference type="SAM" id="MobiDB-lite"/>
    </source>
</evidence>
<feature type="compositionally biased region" description="Polar residues" evidence="1">
    <location>
        <begin position="234"/>
        <end position="250"/>
    </location>
</feature>
<dbReference type="Proteomes" id="UP001200034">
    <property type="component" value="Unassembled WGS sequence"/>
</dbReference>
<keyword evidence="4" id="KW-1185">Reference proteome</keyword>
<feature type="region of interest" description="Disordered" evidence="1">
    <location>
        <begin position="219"/>
        <end position="254"/>
    </location>
</feature>
<dbReference type="EMBL" id="JAJJHW010000676">
    <property type="protein sequence ID" value="KAH8385015.1"/>
    <property type="molecule type" value="Genomic_DNA"/>
</dbReference>
<feature type="region of interest" description="Disordered" evidence="1">
    <location>
        <begin position="359"/>
        <end position="380"/>
    </location>
</feature>
<evidence type="ECO:0000313" key="4">
    <source>
        <dbReference type="Proteomes" id="UP001200034"/>
    </source>
</evidence>
<dbReference type="InterPro" id="IPR006578">
    <property type="entry name" value="MADF-dom"/>
</dbReference>